<dbReference type="AlphaFoldDB" id="A0A2S3R317"/>
<comment type="caution">
    <text evidence="1">The sequence shown here is derived from an EMBL/GenBank/DDBJ whole genome shotgun (WGS) entry which is preliminary data.</text>
</comment>
<evidence type="ECO:0000313" key="1">
    <source>
        <dbReference type="EMBL" id="POB48093.1"/>
    </source>
</evidence>
<protein>
    <submittedName>
        <fullName evidence="1">Uncharacterized protein</fullName>
    </submittedName>
</protein>
<dbReference type="RefSeq" id="WP_103200349.1">
    <property type="nucleotide sequence ID" value="NZ_PDGH01000085.1"/>
</dbReference>
<name>A0A2S3R317_VIBVL</name>
<dbReference type="Proteomes" id="UP000237466">
    <property type="component" value="Unassembled WGS sequence"/>
</dbReference>
<reference evidence="1 2" key="1">
    <citation type="journal article" date="2018" name="Front. Microbiol.">
        <title>Phylogeny of Vibrio vulnificus from the Analysis of the Core-Genome: Implications for Intra-Species Taxonomy.</title>
        <authorList>
            <person name="Roig F.J."/>
            <person name="Gonzalez-Candelas F."/>
            <person name="Sanjuan E."/>
            <person name="Fouz B."/>
            <person name="Feil E.J."/>
            <person name="Llorens C."/>
            <person name="Baker-Austin C."/>
            <person name="Oliver J.D."/>
            <person name="Danin-Poleg Y."/>
            <person name="Gibas C.J."/>
            <person name="Kashi Y."/>
            <person name="Gulig P.A."/>
            <person name="Morrison S.S."/>
            <person name="Amaro C."/>
        </authorList>
    </citation>
    <scope>NUCLEOTIDE SEQUENCE [LARGE SCALE GENOMIC DNA]</scope>
    <source>
        <strain evidence="1 2">CECT4608</strain>
    </source>
</reference>
<evidence type="ECO:0000313" key="2">
    <source>
        <dbReference type="Proteomes" id="UP000237466"/>
    </source>
</evidence>
<accession>A0A2S3R317</accession>
<dbReference type="EMBL" id="PDGH01000085">
    <property type="protein sequence ID" value="POB48093.1"/>
    <property type="molecule type" value="Genomic_DNA"/>
</dbReference>
<organism evidence="1 2">
    <name type="scientific">Vibrio vulnificus</name>
    <dbReference type="NCBI Taxonomy" id="672"/>
    <lineage>
        <taxon>Bacteria</taxon>
        <taxon>Pseudomonadati</taxon>
        <taxon>Pseudomonadota</taxon>
        <taxon>Gammaproteobacteria</taxon>
        <taxon>Vibrionales</taxon>
        <taxon>Vibrionaceae</taxon>
        <taxon>Vibrio</taxon>
    </lineage>
</organism>
<sequence length="257" mass="28959">MIDETNPAGRLHKILATAREQSDKKSVRDVWAYALNVEPNDAEVTKAVVELYSLTHEIQSLIKMKEGLNHELYLSSFSRIERALIPLNLAATWSNVKVHLSDEALTRLQFCAEELSRFYAEDSLSEEELKNIIEKIEALFDTVYSSNLPDALRFALLEEVERLRNAISMYKIKGAKGLKDALQGTIGAVVANQEELRNAADENQDVIQRLGELIDKMDSFTARALKLKTIVSKPIRYLLKSVTEPEITDTEAHDAEA</sequence>
<gene>
    <name evidence="1" type="ORF">CRN52_11140</name>
</gene>
<proteinExistence type="predicted"/>